<proteinExistence type="inferred from homology"/>
<evidence type="ECO:0000259" key="3">
    <source>
        <dbReference type="SMART" id="SM01010"/>
    </source>
</evidence>
<dbReference type="Pfam" id="PF04739">
    <property type="entry name" value="AMPKBI"/>
    <property type="match status" value="1"/>
</dbReference>
<feature type="compositionally biased region" description="Acidic residues" evidence="2">
    <location>
        <begin position="211"/>
        <end position="226"/>
    </location>
</feature>
<reference evidence="4" key="1">
    <citation type="submission" date="2023-04" db="EMBL/GenBank/DDBJ databases">
        <title>Candida boidinii NBRC 10035.</title>
        <authorList>
            <person name="Ichikawa N."/>
            <person name="Sato H."/>
            <person name="Tonouchi N."/>
        </authorList>
    </citation>
    <scope>NUCLEOTIDE SEQUENCE</scope>
    <source>
        <strain evidence="4">NBRC 10035</strain>
    </source>
</reference>
<dbReference type="SMART" id="SM01010">
    <property type="entry name" value="AMPKBI"/>
    <property type="match status" value="1"/>
</dbReference>
<dbReference type="InterPro" id="IPR006828">
    <property type="entry name" value="ASC_dom"/>
</dbReference>
<dbReference type="Gene3D" id="6.20.250.60">
    <property type="match status" value="1"/>
</dbReference>
<feature type="compositionally biased region" description="Low complexity" evidence="2">
    <location>
        <begin position="232"/>
        <end position="247"/>
    </location>
</feature>
<dbReference type="SUPFAM" id="SSF160219">
    <property type="entry name" value="AMPKBI-like"/>
    <property type="match status" value="1"/>
</dbReference>
<dbReference type="Proteomes" id="UP001165120">
    <property type="component" value="Unassembled WGS sequence"/>
</dbReference>
<evidence type="ECO:0000256" key="2">
    <source>
        <dbReference type="SAM" id="MobiDB-lite"/>
    </source>
</evidence>
<dbReference type="AlphaFoldDB" id="A0A9W6T7J1"/>
<comment type="caution">
    <text evidence="4">The sequence shown here is derived from an EMBL/GenBank/DDBJ whole genome shotgun (WGS) entry which is preliminary data.</text>
</comment>
<evidence type="ECO:0000313" key="5">
    <source>
        <dbReference type="Proteomes" id="UP001165120"/>
    </source>
</evidence>
<dbReference type="EMBL" id="BSXN01003134">
    <property type="protein sequence ID" value="GME78573.1"/>
    <property type="molecule type" value="Genomic_DNA"/>
</dbReference>
<dbReference type="InterPro" id="IPR037256">
    <property type="entry name" value="ASC_dom_sf"/>
</dbReference>
<sequence>MKKLNFNSNDFMKINNSSSILNPIITTTTVEYKNRSNSVSNNNIINNTNNTTPNNNNNIHRDHIFTPHTNTPNTDTPNTNTPNTTTTATTTTTTAYNNNFSNHDIRDSNDDSDHFNPLFSNNILHNNLSDSFYNYNYKILNSSNTSVEDINLHNIHNTINNNIIHNTNNIDDHDSINSNLDDLNLNNFTESSNSLRRFTDPIVRVNSTEKDDGDDEMDDDYSSDDTDNVKENNSNNNANDYNDSNDANDSKKLISRNASAVFFSDNVEDNSDNDYTRVNYDDKETQITTTNNTKHNTITSTLHWFDEMNKPKIQNYTNEIPFFYLPEKVNYPFNSPYEYSDEEFEKLNHFEFLKSLNLQEPPLLPPYLNSNLLNDSSSHNYKTYPYQYQYSNHIYINDQYNYNINNLNLMDKYSKQKFKGISNKSITSNAKNLFTTEVDPNANDNDNNGNKIRKINKENDIPSHVMLNHLITCNLKSDMNDVIIGSCIHRYSGKFITQIVYFPMDLQ</sequence>
<accession>A0A9W6T7J1</accession>
<keyword evidence="5" id="KW-1185">Reference proteome</keyword>
<evidence type="ECO:0000313" key="4">
    <source>
        <dbReference type="EMBL" id="GME78573.1"/>
    </source>
</evidence>
<evidence type="ECO:0000256" key="1">
    <source>
        <dbReference type="ARBA" id="ARBA00010926"/>
    </source>
</evidence>
<feature type="region of interest" description="Disordered" evidence="2">
    <location>
        <begin position="206"/>
        <end position="250"/>
    </location>
</feature>
<dbReference type="GO" id="GO:0005737">
    <property type="term" value="C:cytoplasm"/>
    <property type="evidence" value="ECO:0007669"/>
    <property type="project" value="UniProtKB-ARBA"/>
</dbReference>
<feature type="domain" description="Association with the SNF1 complex (ASC)" evidence="3">
    <location>
        <begin position="309"/>
        <end position="504"/>
    </location>
</feature>
<gene>
    <name evidence="4" type="ORF">Cboi02_000586400</name>
</gene>
<name>A0A9W6T7J1_CANBO</name>
<comment type="similarity">
    <text evidence="1">Belongs to the 5'-AMP-activated protein kinase beta subunit family.</text>
</comment>
<organism evidence="4 5">
    <name type="scientific">Candida boidinii</name>
    <name type="common">Yeast</name>
    <dbReference type="NCBI Taxonomy" id="5477"/>
    <lineage>
        <taxon>Eukaryota</taxon>
        <taxon>Fungi</taxon>
        <taxon>Dikarya</taxon>
        <taxon>Ascomycota</taxon>
        <taxon>Saccharomycotina</taxon>
        <taxon>Pichiomycetes</taxon>
        <taxon>Pichiales</taxon>
        <taxon>Pichiaceae</taxon>
        <taxon>Ogataea</taxon>
        <taxon>Ogataea/Candida clade</taxon>
    </lineage>
</organism>
<protein>
    <submittedName>
        <fullName evidence="4">Unnamed protein product</fullName>
    </submittedName>
</protein>